<dbReference type="AlphaFoldDB" id="A0A067BP76"/>
<dbReference type="Gene3D" id="1.10.10.60">
    <property type="entry name" value="Homeodomain-like"/>
    <property type="match status" value="1"/>
</dbReference>
<accession>A0A067BP76</accession>
<evidence type="ECO:0000256" key="1">
    <source>
        <dbReference type="SAM" id="MobiDB-lite"/>
    </source>
</evidence>
<dbReference type="GeneID" id="24136025"/>
<reference evidence="3 4" key="1">
    <citation type="journal article" date="2013" name="PLoS Genet.">
        <title>Distinctive expansion of potential virulence genes in the genome of the oomycete fish pathogen Saprolegnia parasitica.</title>
        <authorList>
            <person name="Jiang R.H."/>
            <person name="de Bruijn I."/>
            <person name="Haas B.J."/>
            <person name="Belmonte R."/>
            <person name="Lobach L."/>
            <person name="Christie J."/>
            <person name="van den Ackerveken G."/>
            <person name="Bottin A."/>
            <person name="Bulone V."/>
            <person name="Diaz-Moreno S.M."/>
            <person name="Dumas B."/>
            <person name="Fan L."/>
            <person name="Gaulin E."/>
            <person name="Govers F."/>
            <person name="Grenville-Briggs L.J."/>
            <person name="Horner N.R."/>
            <person name="Levin J.Z."/>
            <person name="Mammella M."/>
            <person name="Meijer H.J."/>
            <person name="Morris P."/>
            <person name="Nusbaum C."/>
            <person name="Oome S."/>
            <person name="Phillips A.J."/>
            <person name="van Rooyen D."/>
            <person name="Rzeszutek E."/>
            <person name="Saraiva M."/>
            <person name="Secombes C.J."/>
            <person name="Seidl M.F."/>
            <person name="Snel B."/>
            <person name="Stassen J.H."/>
            <person name="Sykes S."/>
            <person name="Tripathy S."/>
            <person name="van den Berg H."/>
            <person name="Vega-Arreguin J.C."/>
            <person name="Wawra S."/>
            <person name="Young S.K."/>
            <person name="Zeng Q."/>
            <person name="Dieguez-Uribeondo J."/>
            <person name="Russ C."/>
            <person name="Tyler B.M."/>
            <person name="van West P."/>
        </authorList>
    </citation>
    <scope>NUCLEOTIDE SEQUENCE [LARGE SCALE GENOMIC DNA]</scope>
    <source>
        <strain evidence="3 4">CBS 223.65</strain>
    </source>
</reference>
<dbReference type="InterPro" id="IPR009057">
    <property type="entry name" value="Homeodomain-like_sf"/>
</dbReference>
<dbReference type="PROSITE" id="PS51294">
    <property type="entry name" value="HTH_MYB"/>
    <property type="match status" value="1"/>
</dbReference>
<evidence type="ECO:0000313" key="4">
    <source>
        <dbReference type="Proteomes" id="UP000030745"/>
    </source>
</evidence>
<dbReference type="Pfam" id="PF00249">
    <property type="entry name" value="Myb_DNA-binding"/>
    <property type="match status" value="1"/>
</dbReference>
<organism evidence="3 4">
    <name type="scientific">Saprolegnia parasitica (strain CBS 223.65)</name>
    <dbReference type="NCBI Taxonomy" id="695850"/>
    <lineage>
        <taxon>Eukaryota</taxon>
        <taxon>Sar</taxon>
        <taxon>Stramenopiles</taxon>
        <taxon>Oomycota</taxon>
        <taxon>Saprolegniomycetes</taxon>
        <taxon>Saprolegniales</taxon>
        <taxon>Saprolegniaceae</taxon>
        <taxon>Saprolegnia</taxon>
    </lineage>
</organism>
<name>A0A067BP76_SAPPC</name>
<dbReference type="OMA" id="RTKVEFQ"/>
<dbReference type="EMBL" id="KK583325">
    <property type="protein sequence ID" value="KDO20058.1"/>
    <property type="molecule type" value="Genomic_DNA"/>
</dbReference>
<evidence type="ECO:0000313" key="3">
    <source>
        <dbReference type="EMBL" id="KDO20058.1"/>
    </source>
</evidence>
<feature type="region of interest" description="Disordered" evidence="1">
    <location>
        <begin position="1"/>
        <end position="44"/>
    </location>
</feature>
<feature type="domain" description="HTH myb-type" evidence="2">
    <location>
        <begin position="47"/>
        <end position="102"/>
    </location>
</feature>
<keyword evidence="4" id="KW-1185">Reference proteome</keyword>
<dbReference type="InterPro" id="IPR001005">
    <property type="entry name" value="SANT/Myb"/>
</dbReference>
<evidence type="ECO:0000259" key="2">
    <source>
        <dbReference type="PROSITE" id="PS51294"/>
    </source>
</evidence>
<gene>
    <name evidence="3" type="ORF">SPRG_14206</name>
</gene>
<sequence length="204" mass="23079">MTSQHSLRTKVEFQRQGSSLDTTPSDDDDPMTDDLKPRRAVGRPSKKPVIAHGLWSLEEHERFLVGIQLYPEGPWKAVADIIQTRNAKQAQTHMQKCKEKILRHRRRRDEVLRGVILDDQHAENDVIRLAAAAATANPVLLRRSKHADNLRLASVEPIPLDSPAAAVLSSTQPLDGHKITWTEALDYFWTFVSAADDTEERFFA</sequence>
<dbReference type="InterPro" id="IPR017930">
    <property type="entry name" value="Myb_dom"/>
</dbReference>
<proteinExistence type="predicted"/>
<dbReference type="RefSeq" id="XP_012209219.1">
    <property type="nucleotide sequence ID" value="XM_012353829.1"/>
</dbReference>
<dbReference type="SMART" id="SM00717">
    <property type="entry name" value="SANT"/>
    <property type="match status" value="1"/>
</dbReference>
<protein>
    <recommendedName>
        <fullName evidence="2">HTH myb-type domain-containing protein</fullName>
    </recommendedName>
</protein>
<dbReference type="Proteomes" id="UP000030745">
    <property type="component" value="Unassembled WGS sequence"/>
</dbReference>
<dbReference type="CDD" id="cd00167">
    <property type="entry name" value="SANT"/>
    <property type="match status" value="1"/>
</dbReference>
<dbReference type="KEGG" id="spar:SPRG_14206"/>
<dbReference type="SUPFAM" id="SSF46689">
    <property type="entry name" value="Homeodomain-like"/>
    <property type="match status" value="1"/>
</dbReference>
<dbReference type="VEuPathDB" id="FungiDB:SPRG_14206"/>
<dbReference type="OrthoDB" id="118550at2759"/>